<feature type="non-terminal residue" evidence="1">
    <location>
        <position position="96"/>
    </location>
</feature>
<proteinExistence type="predicted"/>
<evidence type="ECO:0000313" key="1">
    <source>
        <dbReference type="EMBL" id="GFD24151.1"/>
    </source>
</evidence>
<comment type="caution">
    <text evidence="1">The sequence shown here is derived from an EMBL/GenBank/DDBJ whole genome shotgun (WGS) entry which is preliminary data.</text>
</comment>
<gene>
    <name evidence="1" type="ORF">Tci_896120</name>
</gene>
<dbReference type="EMBL" id="BKCJ011350239">
    <property type="protein sequence ID" value="GFD24151.1"/>
    <property type="molecule type" value="Genomic_DNA"/>
</dbReference>
<reference evidence="1" key="1">
    <citation type="journal article" date="2019" name="Sci. Rep.">
        <title>Draft genome of Tanacetum cinerariifolium, the natural source of mosquito coil.</title>
        <authorList>
            <person name="Yamashiro T."/>
            <person name="Shiraishi A."/>
            <person name="Satake H."/>
            <person name="Nakayama K."/>
        </authorList>
    </citation>
    <scope>NUCLEOTIDE SEQUENCE</scope>
</reference>
<sequence>MKSSTTIVETSINQKVFHEVSELFQGKSSSSSLNDDLQQSPEEVILPTSNTQSIPINMIPNSDEVSTSHNVFNERLEDAYFDASTSFHDPSNVHTY</sequence>
<protein>
    <submittedName>
        <fullName evidence="1">Uncharacterized protein</fullName>
    </submittedName>
</protein>
<dbReference type="AlphaFoldDB" id="A0A699URJ7"/>
<name>A0A699URJ7_TANCI</name>
<organism evidence="1">
    <name type="scientific">Tanacetum cinerariifolium</name>
    <name type="common">Dalmatian daisy</name>
    <name type="synonym">Chrysanthemum cinerariifolium</name>
    <dbReference type="NCBI Taxonomy" id="118510"/>
    <lineage>
        <taxon>Eukaryota</taxon>
        <taxon>Viridiplantae</taxon>
        <taxon>Streptophyta</taxon>
        <taxon>Embryophyta</taxon>
        <taxon>Tracheophyta</taxon>
        <taxon>Spermatophyta</taxon>
        <taxon>Magnoliopsida</taxon>
        <taxon>eudicotyledons</taxon>
        <taxon>Gunneridae</taxon>
        <taxon>Pentapetalae</taxon>
        <taxon>asterids</taxon>
        <taxon>campanulids</taxon>
        <taxon>Asterales</taxon>
        <taxon>Asteraceae</taxon>
        <taxon>Asteroideae</taxon>
        <taxon>Anthemideae</taxon>
        <taxon>Anthemidinae</taxon>
        <taxon>Tanacetum</taxon>
    </lineage>
</organism>
<accession>A0A699URJ7</accession>